<dbReference type="InterPro" id="IPR052895">
    <property type="entry name" value="HetReg/Transcr_Mod"/>
</dbReference>
<feature type="domain" description="Heterokaryon incompatibility" evidence="1">
    <location>
        <begin position="58"/>
        <end position="214"/>
    </location>
</feature>
<evidence type="ECO:0000313" key="3">
    <source>
        <dbReference type="Proteomes" id="UP001140453"/>
    </source>
</evidence>
<dbReference type="InterPro" id="IPR010730">
    <property type="entry name" value="HET"/>
</dbReference>
<name>A0A9W8YQC6_9PEZI</name>
<gene>
    <name evidence="2" type="ORF">N0V93_007571</name>
</gene>
<dbReference type="Pfam" id="PF26639">
    <property type="entry name" value="Het-6_barrel"/>
    <property type="match status" value="1"/>
</dbReference>
<dbReference type="Proteomes" id="UP001140453">
    <property type="component" value="Unassembled WGS sequence"/>
</dbReference>
<dbReference type="AlphaFoldDB" id="A0A9W8YQC6"/>
<comment type="caution">
    <text evidence="2">The sequence shown here is derived from an EMBL/GenBank/DDBJ whole genome shotgun (WGS) entry which is preliminary data.</text>
</comment>
<dbReference type="PANTHER" id="PTHR24148">
    <property type="entry name" value="ANKYRIN REPEAT DOMAIN-CONTAINING PROTEIN 39 HOMOLOG-RELATED"/>
    <property type="match status" value="1"/>
</dbReference>
<keyword evidence="3" id="KW-1185">Reference proteome</keyword>
<reference evidence="2" key="1">
    <citation type="submission" date="2022-10" db="EMBL/GenBank/DDBJ databases">
        <title>Tapping the CABI collections for fungal endophytes: first genome assemblies for Collariella, Neodidymelliopsis, Ascochyta clinopodiicola, Didymella pomorum, Didymosphaeria variabile, Neocosmospora piperis and Neocucurbitaria cava.</title>
        <authorList>
            <person name="Hill R."/>
        </authorList>
    </citation>
    <scope>NUCLEOTIDE SEQUENCE</scope>
    <source>
        <strain evidence="2">IMI 355082</strain>
    </source>
</reference>
<dbReference type="Pfam" id="PF06985">
    <property type="entry name" value="HET"/>
    <property type="match status" value="1"/>
</dbReference>
<evidence type="ECO:0000313" key="2">
    <source>
        <dbReference type="EMBL" id="KAJ4390098.1"/>
    </source>
</evidence>
<dbReference type="OrthoDB" id="2157530at2759"/>
<dbReference type="EMBL" id="JAPEVB010000004">
    <property type="protein sequence ID" value="KAJ4390098.1"/>
    <property type="molecule type" value="Genomic_DNA"/>
</dbReference>
<accession>A0A9W8YQC6</accession>
<organism evidence="2 3">
    <name type="scientific">Gnomoniopsis smithogilvyi</name>
    <dbReference type="NCBI Taxonomy" id="1191159"/>
    <lineage>
        <taxon>Eukaryota</taxon>
        <taxon>Fungi</taxon>
        <taxon>Dikarya</taxon>
        <taxon>Ascomycota</taxon>
        <taxon>Pezizomycotina</taxon>
        <taxon>Sordariomycetes</taxon>
        <taxon>Sordariomycetidae</taxon>
        <taxon>Diaporthales</taxon>
        <taxon>Gnomoniaceae</taxon>
        <taxon>Gnomoniopsis</taxon>
    </lineage>
</organism>
<evidence type="ECO:0000259" key="1">
    <source>
        <dbReference type="Pfam" id="PF06985"/>
    </source>
</evidence>
<protein>
    <recommendedName>
        <fullName evidence="1">Heterokaryon incompatibility domain-containing protein</fullName>
    </recommendedName>
</protein>
<dbReference type="PANTHER" id="PTHR24148:SF64">
    <property type="entry name" value="HETEROKARYON INCOMPATIBILITY DOMAIN-CONTAINING PROTEIN"/>
    <property type="match status" value="1"/>
</dbReference>
<sequence>MASDSLLENAPIQGPDYLYSTLPEDKDQIRLLILDPGHEDDPLSGSLISVKLEEAPAFEAISYVWGCDNRDHCIHLNGKPLSLTPSMSDALRQTRQLDKPRTLWADSICINQGDSVEKGHQVFLMGRIYQRSEQTVLCLGTSRQHRDVARDVSGLIGDVNRLMDGVFNDPEFTWDWDSFPESQEDDPLFSGERWESWIKMGSCKWFSRGWVVQEAALANKAVLLWAGAEIKWSNMLRAYSWLLQRTPFLSERRVIPRLHLNIWNSEHRDEQRTLRARQMETELSLSKTLWILHFSRQLELTIQEDRIYAFMAIPTSDGAMSRMQLQPDYSDSTSYLQVYKDFAVKYLEQTSDLDLLACVQQRHGDQDDNTYQVDLDAPRQPDLPSWVPRWDFHGSDVDTWVHDAVPKIYPHAAAKNIACSGDGSILHVKGIILDSVEFVSREIMPLTDPADTVRELVSVWRKVVEQIIKQPRPHESPFQIAMSFLAAVNMGSYYGEWNEWVRSMAAFARILENDNSEVSTDAYANDEDAMRISKYAVDVSSHRQFILLRRGYVGMAPQTARIGDTYAIIFGTRAPFILRKMAGKGARYNVVGWGYVQNKRSNRDGVPNRMDRDQNAYDWEEWSLPTRDIFLC</sequence>
<proteinExistence type="predicted"/>